<evidence type="ECO:0000313" key="2">
    <source>
        <dbReference type="EMBL" id="NYA72143.1"/>
    </source>
</evidence>
<reference evidence="2 3" key="1">
    <citation type="submission" date="2020-07" db="EMBL/GenBank/DDBJ databases">
        <authorList>
            <person name="Sun Q."/>
        </authorList>
    </citation>
    <scope>NUCLEOTIDE SEQUENCE [LARGE SCALE GENOMIC DNA]</scope>
    <source>
        <strain evidence="2 3">MAH-1</strain>
    </source>
</reference>
<dbReference type="EMBL" id="JACBJI010000005">
    <property type="protein sequence ID" value="NYA71653.1"/>
    <property type="molecule type" value="Genomic_DNA"/>
</dbReference>
<name>A0A7Y8Y3Y4_9FLAO</name>
<keyword evidence="3" id="KW-1185">Reference proteome</keyword>
<evidence type="ECO:0000313" key="3">
    <source>
        <dbReference type="Proteomes" id="UP000535020"/>
    </source>
</evidence>
<dbReference type="Proteomes" id="UP000535020">
    <property type="component" value="Unassembled WGS sequence"/>
</dbReference>
<sequence length="134" mass="13938">QWFLDGVDTGLTGQTIDVDLPGDYTVSITSAAGCVSGPSAVHTVVESSVPVNPTYTVSGAFQDHQSIQVHVDGINPEAFEYSLDGGPWLANGGLFENVGPGEHVIVVRGACGNTGDVVVHLVNYPHFFTPNGDG</sequence>
<organism evidence="2 3">
    <name type="scientific">Flavobacterium agri</name>
    <dbReference type="NCBI Taxonomy" id="2743471"/>
    <lineage>
        <taxon>Bacteria</taxon>
        <taxon>Pseudomonadati</taxon>
        <taxon>Bacteroidota</taxon>
        <taxon>Flavobacteriia</taxon>
        <taxon>Flavobacteriales</taxon>
        <taxon>Flavobacteriaceae</taxon>
        <taxon>Flavobacterium</taxon>
    </lineage>
</organism>
<comment type="caution">
    <text evidence="2">The sequence shown here is derived from an EMBL/GenBank/DDBJ whole genome shotgun (WGS) entry which is preliminary data.</text>
</comment>
<dbReference type="EMBL" id="JACBJI010000007">
    <property type="protein sequence ID" value="NYA72143.1"/>
    <property type="molecule type" value="Genomic_DNA"/>
</dbReference>
<evidence type="ECO:0000313" key="1">
    <source>
        <dbReference type="EMBL" id="NYA71653.1"/>
    </source>
</evidence>
<protein>
    <submittedName>
        <fullName evidence="2">Uncharacterized protein</fullName>
    </submittedName>
</protein>
<accession>A0A7Y8Y3Y4</accession>
<dbReference type="AlphaFoldDB" id="A0A7Y8Y3Y4"/>
<feature type="non-terminal residue" evidence="2">
    <location>
        <position position="134"/>
    </location>
</feature>
<feature type="non-terminal residue" evidence="2">
    <location>
        <position position="1"/>
    </location>
</feature>
<proteinExistence type="predicted"/>
<gene>
    <name evidence="1" type="ORF">HZF10_12020</name>
    <name evidence="2" type="ORF">HZF10_14535</name>
</gene>